<organism evidence="2 3">
    <name type="scientific">Pedobacter africanus</name>
    <dbReference type="NCBI Taxonomy" id="151894"/>
    <lineage>
        <taxon>Bacteria</taxon>
        <taxon>Pseudomonadati</taxon>
        <taxon>Bacteroidota</taxon>
        <taxon>Sphingobacteriia</taxon>
        <taxon>Sphingobacteriales</taxon>
        <taxon>Sphingobacteriaceae</taxon>
        <taxon>Pedobacter</taxon>
    </lineage>
</organism>
<feature type="chain" id="PRO_5012167424" description="ATP-binding protein" evidence="1">
    <location>
        <begin position="20"/>
        <end position="273"/>
    </location>
</feature>
<dbReference type="EMBL" id="FWXT01000001">
    <property type="protein sequence ID" value="SMC63268.1"/>
    <property type="molecule type" value="Genomic_DNA"/>
</dbReference>
<dbReference type="OrthoDB" id="7675395at2"/>
<dbReference type="SUPFAM" id="SSF63829">
    <property type="entry name" value="Calcium-dependent phosphotriesterase"/>
    <property type="match status" value="1"/>
</dbReference>
<evidence type="ECO:0000313" key="2">
    <source>
        <dbReference type="EMBL" id="SMC63268.1"/>
    </source>
</evidence>
<dbReference type="AlphaFoldDB" id="A0A1W2ASU2"/>
<protein>
    <recommendedName>
        <fullName evidence="4">ATP-binding protein</fullName>
    </recommendedName>
</protein>
<accession>A0A1W2ASU2</accession>
<evidence type="ECO:0000313" key="3">
    <source>
        <dbReference type="Proteomes" id="UP000192756"/>
    </source>
</evidence>
<sequence>MKKYFALALFVFVSLGSNAQHRLEKLWETDSVINVPESALPDVKAGIVYVSVMGNNPNDKDGIGGVAKLGLDGKVLNHDWITGLNSPKGLAKSGNMLYIADLTDVVVVDIAKGKVKQKIPVDSAKFLNDITVSDNGIVYVSDSRTKRIHKVEGNKVSLYMENVTGVNGLKAIGNDLYIAGGKTLWKADASKQLTKIAELPNGGDGIEPVGNGDWLFSCWGGYVYYVYADGKYDLLLDSHQEKKNTADIGYDPVKRIVYIPTFWKKSIMAYHLK</sequence>
<dbReference type="RefSeq" id="WP_084237815.1">
    <property type="nucleotide sequence ID" value="NZ_FWXT01000001.1"/>
</dbReference>
<dbReference type="Gene3D" id="2.120.10.30">
    <property type="entry name" value="TolB, C-terminal domain"/>
    <property type="match status" value="1"/>
</dbReference>
<dbReference type="STRING" id="151894.SAMN04488524_1607"/>
<evidence type="ECO:0000256" key="1">
    <source>
        <dbReference type="SAM" id="SignalP"/>
    </source>
</evidence>
<reference evidence="3" key="1">
    <citation type="submission" date="2017-04" db="EMBL/GenBank/DDBJ databases">
        <authorList>
            <person name="Varghese N."/>
            <person name="Submissions S."/>
        </authorList>
    </citation>
    <scope>NUCLEOTIDE SEQUENCE [LARGE SCALE GENOMIC DNA]</scope>
    <source>
        <strain evidence="3">DSM 12126</strain>
    </source>
</reference>
<keyword evidence="1" id="KW-0732">Signal</keyword>
<dbReference type="InterPro" id="IPR011042">
    <property type="entry name" value="6-blade_b-propeller_TolB-like"/>
</dbReference>
<gene>
    <name evidence="2" type="ORF">SAMN04488524_1607</name>
</gene>
<feature type="signal peptide" evidence="1">
    <location>
        <begin position="1"/>
        <end position="19"/>
    </location>
</feature>
<name>A0A1W2ASU2_9SPHI</name>
<evidence type="ECO:0008006" key="4">
    <source>
        <dbReference type="Google" id="ProtNLM"/>
    </source>
</evidence>
<keyword evidence="3" id="KW-1185">Reference proteome</keyword>
<proteinExistence type="predicted"/>
<dbReference type="Proteomes" id="UP000192756">
    <property type="component" value="Unassembled WGS sequence"/>
</dbReference>